<dbReference type="EMBL" id="AP004193">
    <property type="protein sequence ID" value="BAD05271.1"/>
    <property type="molecule type" value="Genomic_DNA"/>
</dbReference>
<evidence type="ECO:0000313" key="1">
    <source>
        <dbReference type="EMBL" id="BAD05271.1"/>
    </source>
</evidence>
<reference evidence="2" key="1">
    <citation type="journal article" date="2005" name="Nature">
        <title>The map-based sequence of the rice genome.</title>
        <authorList>
            <consortium name="International rice genome sequencing project (IRGSP)"/>
            <person name="Matsumoto T."/>
            <person name="Wu J."/>
            <person name="Kanamori H."/>
            <person name="Katayose Y."/>
            <person name="Fujisawa M."/>
            <person name="Namiki N."/>
            <person name="Mizuno H."/>
            <person name="Yamamoto K."/>
            <person name="Antonio B.A."/>
            <person name="Baba T."/>
            <person name="Sakata K."/>
            <person name="Nagamura Y."/>
            <person name="Aoki H."/>
            <person name="Arikawa K."/>
            <person name="Arita K."/>
            <person name="Bito T."/>
            <person name="Chiden Y."/>
            <person name="Fujitsuka N."/>
            <person name="Fukunaka R."/>
            <person name="Hamada M."/>
            <person name="Harada C."/>
            <person name="Hayashi A."/>
            <person name="Hijishita S."/>
            <person name="Honda M."/>
            <person name="Hosokawa S."/>
            <person name="Ichikawa Y."/>
            <person name="Idonuma A."/>
            <person name="Iijima M."/>
            <person name="Ikeda M."/>
            <person name="Ikeno M."/>
            <person name="Ito K."/>
            <person name="Ito S."/>
            <person name="Ito T."/>
            <person name="Ito Y."/>
            <person name="Ito Y."/>
            <person name="Iwabuchi A."/>
            <person name="Kamiya K."/>
            <person name="Karasawa W."/>
            <person name="Kurita K."/>
            <person name="Katagiri S."/>
            <person name="Kikuta A."/>
            <person name="Kobayashi H."/>
            <person name="Kobayashi N."/>
            <person name="Machita K."/>
            <person name="Maehara T."/>
            <person name="Masukawa M."/>
            <person name="Mizubayashi T."/>
            <person name="Mukai Y."/>
            <person name="Nagasaki H."/>
            <person name="Nagata Y."/>
            <person name="Naito S."/>
            <person name="Nakashima M."/>
            <person name="Nakama Y."/>
            <person name="Nakamichi Y."/>
            <person name="Nakamura M."/>
            <person name="Meguro A."/>
            <person name="Negishi M."/>
            <person name="Ohta I."/>
            <person name="Ohta T."/>
            <person name="Okamoto M."/>
            <person name="Ono N."/>
            <person name="Saji S."/>
            <person name="Sakaguchi M."/>
            <person name="Sakai K."/>
            <person name="Shibata M."/>
            <person name="Shimokawa T."/>
            <person name="Song J."/>
            <person name="Takazaki Y."/>
            <person name="Terasawa K."/>
            <person name="Tsugane M."/>
            <person name="Tsuji K."/>
            <person name="Ueda S."/>
            <person name="Waki K."/>
            <person name="Yamagata H."/>
            <person name="Yamamoto M."/>
            <person name="Yamamoto S."/>
            <person name="Yamane H."/>
            <person name="Yoshiki S."/>
            <person name="Yoshihara R."/>
            <person name="Yukawa K."/>
            <person name="Zhong H."/>
            <person name="Yano M."/>
            <person name="Yuan Q."/>
            <person name="Ouyang S."/>
            <person name="Liu J."/>
            <person name="Jones K.M."/>
            <person name="Gansberger K."/>
            <person name="Moffat K."/>
            <person name="Hill J."/>
            <person name="Bera J."/>
            <person name="Fadrosh D."/>
            <person name="Jin S."/>
            <person name="Johri S."/>
            <person name="Kim M."/>
            <person name="Overton L."/>
            <person name="Reardon M."/>
            <person name="Tsitrin T."/>
            <person name="Vuong H."/>
            <person name="Weaver B."/>
            <person name="Ciecko A."/>
            <person name="Tallon L."/>
            <person name="Jackson J."/>
            <person name="Pai G."/>
            <person name="Aken S.V."/>
            <person name="Utterback T."/>
            <person name="Reidmuller S."/>
            <person name="Feldblyum T."/>
            <person name="Hsiao J."/>
            <person name="Zismann V."/>
            <person name="Iobst S."/>
            <person name="de Vazeille A.R."/>
            <person name="Buell C.R."/>
            <person name="Ying K."/>
            <person name="Li Y."/>
            <person name="Lu T."/>
            <person name="Huang Y."/>
            <person name="Zhao Q."/>
            <person name="Feng Q."/>
            <person name="Zhang L."/>
            <person name="Zhu J."/>
            <person name="Weng Q."/>
            <person name="Mu J."/>
            <person name="Lu Y."/>
            <person name="Fan D."/>
            <person name="Liu Y."/>
            <person name="Guan J."/>
            <person name="Zhang Y."/>
            <person name="Yu S."/>
            <person name="Liu X."/>
            <person name="Zhang Y."/>
            <person name="Hong G."/>
            <person name="Han B."/>
            <person name="Choisne N."/>
            <person name="Demange N."/>
            <person name="Orjeda G."/>
            <person name="Samain S."/>
            <person name="Cattolico L."/>
            <person name="Pelletier E."/>
            <person name="Couloux A."/>
            <person name="Segurens B."/>
            <person name="Wincker P."/>
            <person name="D'Hont A."/>
            <person name="Scarpelli C."/>
            <person name="Weissenbach J."/>
            <person name="Salanoubat M."/>
            <person name="Quetier F."/>
            <person name="Yu Y."/>
            <person name="Kim H.R."/>
            <person name="Rambo T."/>
            <person name="Currie J."/>
            <person name="Collura K."/>
            <person name="Luo M."/>
            <person name="Yang T."/>
            <person name="Ammiraju J.S.S."/>
            <person name="Engler F."/>
            <person name="Soderlund C."/>
            <person name="Wing R.A."/>
            <person name="Palmer L.E."/>
            <person name="de la Bastide M."/>
            <person name="Spiegel L."/>
            <person name="Nascimento L."/>
            <person name="Zutavern T."/>
            <person name="O'Shaughnessy A."/>
            <person name="Dike S."/>
            <person name="Dedhia N."/>
            <person name="Preston R."/>
            <person name="Balija V."/>
            <person name="McCombie W.R."/>
            <person name="Chow T."/>
            <person name="Chen H."/>
            <person name="Chung M."/>
            <person name="Chen C."/>
            <person name="Shaw J."/>
            <person name="Wu H."/>
            <person name="Hsiao K."/>
            <person name="Chao Y."/>
            <person name="Chu M."/>
            <person name="Cheng C."/>
            <person name="Hour A."/>
            <person name="Lee P."/>
            <person name="Lin S."/>
            <person name="Lin Y."/>
            <person name="Liou J."/>
            <person name="Liu S."/>
            <person name="Hsing Y."/>
            <person name="Raghuvanshi S."/>
            <person name="Mohanty A."/>
            <person name="Bharti A.K."/>
            <person name="Gaur A."/>
            <person name="Gupta V."/>
            <person name="Kumar D."/>
            <person name="Ravi V."/>
            <person name="Vij S."/>
            <person name="Kapur A."/>
            <person name="Khurana P."/>
            <person name="Khurana P."/>
            <person name="Khurana J.P."/>
            <person name="Tyagi A.K."/>
            <person name="Gaikwad K."/>
            <person name="Singh A."/>
            <person name="Dalal V."/>
            <person name="Srivastava S."/>
            <person name="Dixit A."/>
            <person name="Pal A.K."/>
            <person name="Ghazi I.A."/>
            <person name="Yadav M."/>
            <person name="Pandit A."/>
            <person name="Bhargava A."/>
            <person name="Sureshbabu K."/>
            <person name="Batra K."/>
            <person name="Sharma T.R."/>
            <person name="Mohapatra T."/>
            <person name="Singh N.K."/>
            <person name="Messing J."/>
            <person name="Nelson A.B."/>
            <person name="Fuks G."/>
            <person name="Kavchok S."/>
            <person name="Keizer G."/>
            <person name="Linton E."/>
            <person name="Llaca V."/>
            <person name="Song R."/>
            <person name="Tanyolac B."/>
            <person name="Young S."/>
            <person name="Ho-Il K."/>
            <person name="Hahn J.H."/>
            <person name="Sangsakoo G."/>
            <person name="Vanavichit A."/>
            <person name="de Mattos Luiz.A.T."/>
            <person name="Zimmer P.D."/>
            <person name="Malone G."/>
            <person name="Dellagostin O."/>
            <person name="de Oliveira A.C."/>
            <person name="Bevan M."/>
            <person name="Bancroft I."/>
            <person name="Minx P."/>
            <person name="Cordum H."/>
            <person name="Wilson R."/>
            <person name="Cheng Z."/>
            <person name="Jin W."/>
            <person name="Jiang J."/>
            <person name="Leong S.A."/>
            <person name="Iwama H."/>
            <person name="Gojobori T."/>
            <person name="Itoh T."/>
            <person name="Niimura Y."/>
            <person name="Fujii Y."/>
            <person name="Habara T."/>
            <person name="Sakai H."/>
            <person name="Sato Y."/>
            <person name="Wilson G."/>
            <person name="Kumar K."/>
            <person name="McCouch S."/>
            <person name="Juretic N."/>
            <person name="Hoen D."/>
            <person name="Wright S."/>
            <person name="Bruskiewich R."/>
            <person name="Bureau T."/>
            <person name="Miyao A."/>
            <person name="Hirochika H."/>
            <person name="Nishikawa T."/>
            <person name="Kadowaki K."/>
            <person name="Sugiura M."/>
            <person name="Burr B."/>
            <person name="Sasaki T."/>
        </authorList>
    </citation>
    <scope>NUCLEOTIDE SEQUENCE [LARGE SCALE GENOMIC DNA]</scope>
    <source>
        <strain evidence="2">cv. Nipponbare</strain>
    </source>
</reference>
<accession>Q6ZFG7</accession>
<proteinExistence type="predicted"/>
<name>Q6ZFG7_ORYSJ</name>
<gene>
    <name evidence="1" type="primary">OJ1756_G07.27</name>
</gene>
<dbReference type="AlphaFoldDB" id="Q6ZFG7"/>
<organism evidence="1 2">
    <name type="scientific">Oryza sativa subsp. japonica</name>
    <name type="common">Rice</name>
    <dbReference type="NCBI Taxonomy" id="39947"/>
    <lineage>
        <taxon>Eukaryota</taxon>
        <taxon>Viridiplantae</taxon>
        <taxon>Streptophyta</taxon>
        <taxon>Embryophyta</taxon>
        <taxon>Tracheophyta</taxon>
        <taxon>Spermatophyta</taxon>
        <taxon>Magnoliopsida</taxon>
        <taxon>Liliopsida</taxon>
        <taxon>Poales</taxon>
        <taxon>Poaceae</taxon>
        <taxon>BOP clade</taxon>
        <taxon>Oryzoideae</taxon>
        <taxon>Oryzeae</taxon>
        <taxon>Oryzinae</taxon>
        <taxon>Oryza</taxon>
        <taxon>Oryza sativa</taxon>
    </lineage>
</organism>
<evidence type="ECO:0000313" key="2">
    <source>
        <dbReference type="Proteomes" id="UP000000763"/>
    </source>
</evidence>
<protein>
    <submittedName>
        <fullName evidence="1">Uncharacterized protein</fullName>
    </submittedName>
</protein>
<reference evidence="2" key="2">
    <citation type="journal article" date="2008" name="Nucleic Acids Res.">
        <title>The rice annotation project database (RAP-DB): 2008 update.</title>
        <authorList>
            <consortium name="The rice annotation project (RAP)"/>
        </authorList>
    </citation>
    <scope>GENOME REANNOTATION</scope>
    <source>
        <strain evidence="2">cv. Nipponbare</strain>
    </source>
</reference>
<dbReference type="Proteomes" id="UP000000763">
    <property type="component" value="Chromosome 8"/>
</dbReference>
<sequence length="67" mass="6641">MVDNGTSDRSLDRRRGGAAVAGAEAVGAVVGAEVAGVVGTAAGVLLEETGGVVVGACWYFLTTFLEI</sequence>